<keyword evidence="1" id="KW-1133">Transmembrane helix</keyword>
<gene>
    <name evidence="2" type="ORF">CDAUBV1_LOCUS13680</name>
</gene>
<proteinExistence type="predicted"/>
<dbReference type="AlphaFoldDB" id="A0AAV2TPY5"/>
<dbReference type="PANTHER" id="PTHR46641">
    <property type="entry name" value="FMRFAMIDE RECEPTOR-RELATED"/>
    <property type="match status" value="1"/>
</dbReference>
<keyword evidence="1" id="KW-0812">Transmembrane</keyword>
<comment type="caution">
    <text evidence="2">The sequence shown here is derived from an EMBL/GenBank/DDBJ whole genome shotgun (WGS) entry which is preliminary data.</text>
</comment>
<evidence type="ECO:0000313" key="3">
    <source>
        <dbReference type="Proteomes" id="UP001497525"/>
    </source>
</evidence>
<dbReference type="SUPFAM" id="SSF81321">
    <property type="entry name" value="Family A G protein-coupled receptor-like"/>
    <property type="match status" value="1"/>
</dbReference>
<feature type="transmembrane region" description="Helical" evidence="1">
    <location>
        <begin position="136"/>
        <end position="158"/>
    </location>
</feature>
<dbReference type="Proteomes" id="UP001497525">
    <property type="component" value="Unassembled WGS sequence"/>
</dbReference>
<evidence type="ECO:0000313" key="2">
    <source>
        <dbReference type="EMBL" id="CAL5138805.1"/>
    </source>
</evidence>
<dbReference type="PANTHER" id="PTHR46641:SF25">
    <property type="entry name" value="CNMAMIDE RECEPTOR-RELATED"/>
    <property type="match status" value="1"/>
</dbReference>
<dbReference type="InterPro" id="IPR052954">
    <property type="entry name" value="GPCR-Ligand_Int"/>
</dbReference>
<organism evidence="2 3">
    <name type="scientific">Calicophoron daubneyi</name>
    <name type="common">Rumen fluke</name>
    <name type="synonym">Paramphistomum daubneyi</name>
    <dbReference type="NCBI Taxonomy" id="300641"/>
    <lineage>
        <taxon>Eukaryota</taxon>
        <taxon>Metazoa</taxon>
        <taxon>Spiralia</taxon>
        <taxon>Lophotrochozoa</taxon>
        <taxon>Platyhelminthes</taxon>
        <taxon>Trematoda</taxon>
        <taxon>Digenea</taxon>
        <taxon>Plagiorchiida</taxon>
        <taxon>Pronocephalata</taxon>
        <taxon>Paramphistomoidea</taxon>
        <taxon>Paramphistomidae</taxon>
        <taxon>Calicophoron</taxon>
    </lineage>
</organism>
<dbReference type="Gene3D" id="1.20.1070.10">
    <property type="entry name" value="Rhodopsin 7-helix transmembrane proteins"/>
    <property type="match status" value="1"/>
</dbReference>
<keyword evidence="1" id="KW-0472">Membrane</keyword>
<sequence>MILLDAHFFWTMTYSEIRHDSGVHFECVGCHFTQNIFPYIDLLLACVLPFTLMLIANGFIGSQLKKVREFGRRRHMPATQPLNIPPCDSVAHDSVPSMGVSCVYVGCRGAKSQKRFCRHEVKDSIKVKTSLEKSSALTTMLVAISVFFMISVSPLLVYDVLYFALDINKWVGHDEVHRGVIMFGIERFVYTLWYSNFAVHFILYCFNGPQFRAKALELFCSECQHQRPILNTSVNGKSVLGPEQQMRCPRICLHPPMSKDAEGKQRGKPVSDAIYSSPQNELCPNRAACALTTGILPTVNFDCELPLEMEASDTTAEPCAIQSHI</sequence>
<reference evidence="2" key="1">
    <citation type="submission" date="2024-06" db="EMBL/GenBank/DDBJ databases">
        <authorList>
            <person name="Liu X."/>
            <person name="Lenzi L."/>
            <person name="Haldenby T S."/>
            <person name="Uol C."/>
        </authorList>
    </citation>
    <scope>NUCLEOTIDE SEQUENCE</scope>
</reference>
<protein>
    <recommendedName>
        <fullName evidence="4">G-protein coupled receptors family 1 profile domain-containing protein</fullName>
    </recommendedName>
</protein>
<evidence type="ECO:0008006" key="4">
    <source>
        <dbReference type="Google" id="ProtNLM"/>
    </source>
</evidence>
<dbReference type="EMBL" id="CAXLJL010000534">
    <property type="protein sequence ID" value="CAL5138805.1"/>
    <property type="molecule type" value="Genomic_DNA"/>
</dbReference>
<feature type="transmembrane region" description="Helical" evidence="1">
    <location>
        <begin position="188"/>
        <end position="206"/>
    </location>
</feature>
<feature type="transmembrane region" description="Helical" evidence="1">
    <location>
        <begin position="42"/>
        <end position="64"/>
    </location>
</feature>
<name>A0AAV2TPY5_CALDB</name>
<accession>A0AAV2TPY5</accession>
<evidence type="ECO:0000256" key="1">
    <source>
        <dbReference type="SAM" id="Phobius"/>
    </source>
</evidence>